<dbReference type="SMART" id="SM00657">
    <property type="entry name" value="RPOL4c"/>
    <property type="match status" value="1"/>
</dbReference>
<keyword evidence="9" id="KW-1185">Reference proteome</keyword>
<comment type="subcellular location">
    <subcellularLocation>
        <location evidence="1">Nucleus</location>
    </subcellularLocation>
</comment>
<evidence type="ECO:0000256" key="5">
    <source>
        <dbReference type="ARBA" id="ARBA00023163"/>
    </source>
</evidence>
<reference evidence="8 9" key="1">
    <citation type="journal article" date="2016" name="Nat. Commun.">
        <title>Ectomycorrhizal ecology is imprinted in the genome of the dominant symbiotic fungus Cenococcum geophilum.</title>
        <authorList>
            <consortium name="DOE Joint Genome Institute"/>
            <person name="Peter M."/>
            <person name="Kohler A."/>
            <person name="Ohm R.A."/>
            <person name="Kuo A."/>
            <person name="Krutzmann J."/>
            <person name="Morin E."/>
            <person name="Arend M."/>
            <person name="Barry K.W."/>
            <person name="Binder M."/>
            <person name="Choi C."/>
            <person name="Clum A."/>
            <person name="Copeland A."/>
            <person name="Grisel N."/>
            <person name="Haridas S."/>
            <person name="Kipfer T."/>
            <person name="LaButti K."/>
            <person name="Lindquist E."/>
            <person name="Lipzen A."/>
            <person name="Maire R."/>
            <person name="Meier B."/>
            <person name="Mihaltcheva S."/>
            <person name="Molinier V."/>
            <person name="Murat C."/>
            <person name="Poggeler S."/>
            <person name="Quandt C.A."/>
            <person name="Sperisen C."/>
            <person name="Tritt A."/>
            <person name="Tisserant E."/>
            <person name="Crous P.W."/>
            <person name="Henrissat B."/>
            <person name="Nehls U."/>
            <person name="Egli S."/>
            <person name="Spatafora J.W."/>
            <person name="Grigoriev I.V."/>
            <person name="Martin F.M."/>
        </authorList>
    </citation>
    <scope>NUCLEOTIDE SEQUENCE [LARGE SCALE GENOMIC DNA]</scope>
    <source>
        <strain evidence="8 9">CBS 207.34</strain>
    </source>
</reference>
<dbReference type="SUPFAM" id="SSF47819">
    <property type="entry name" value="HRDC-like"/>
    <property type="match status" value="1"/>
</dbReference>
<dbReference type="AlphaFoldDB" id="A0A8E2F6R7"/>
<name>A0A8E2F6R7_9PEZI</name>
<dbReference type="InterPro" id="IPR038846">
    <property type="entry name" value="RPC9"/>
</dbReference>
<accession>A0A8E2F6R7</accession>
<keyword evidence="5" id="KW-0804">Transcription</keyword>
<dbReference type="InterPro" id="IPR006590">
    <property type="entry name" value="RNA_pol_Rpb4/RPC9_core"/>
</dbReference>
<dbReference type="InterPro" id="IPR005574">
    <property type="entry name" value="Rpb4/RPC9"/>
</dbReference>
<evidence type="ECO:0000313" key="9">
    <source>
        <dbReference type="Proteomes" id="UP000250140"/>
    </source>
</evidence>
<dbReference type="InterPro" id="IPR010997">
    <property type="entry name" value="HRDC-like_sf"/>
</dbReference>
<evidence type="ECO:0000259" key="7">
    <source>
        <dbReference type="SMART" id="SM00657"/>
    </source>
</evidence>
<protein>
    <recommendedName>
        <fullName evidence="3">DNA-directed RNA polymerase III subunit RPC9</fullName>
    </recommendedName>
</protein>
<evidence type="ECO:0000256" key="2">
    <source>
        <dbReference type="ARBA" id="ARBA00006898"/>
    </source>
</evidence>
<dbReference type="OrthoDB" id="1746530at2759"/>
<sequence length="158" mass="17500">LQILESQSAVLTNYEVLTHLLELDAEYSGADGEGRARKKPDNLKIIMKDTLTYLRRDNAPLTDPYSDSALTSPSSLFARLAPKYRITKAEYVMLFNLRPKNLAELEVIIEEASTRFGEEELMEILEIVAEVLGYADGEGQAGAGAEEMEGVEETVEGQ</sequence>
<dbReference type="InterPro" id="IPR038324">
    <property type="entry name" value="Rpb4/RPC9_sf"/>
</dbReference>
<dbReference type="PANTHER" id="PTHR15561:SF0">
    <property type="entry name" value="DNA-DIRECTED RNA POLYMERASE III SUBUNIT RPC9"/>
    <property type="match status" value="1"/>
</dbReference>
<dbReference type="Proteomes" id="UP000250140">
    <property type="component" value="Unassembled WGS sequence"/>
</dbReference>
<evidence type="ECO:0000256" key="6">
    <source>
        <dbReference type="ARBA" id="ARBA00023242"/>
    </source>
</evidence>
<dbReference type="GO" id="GO:0005666">
    <property type="term" value="C:RNA polymerase III complex"/>
    <property type="evidence" value="ECO:0007669"/>
    <property type="project" value="InterPro"/>
</dbReference>
<feature type="domain" description="RNA polymerase Rpb4/RPC9 core" evidence="7">
    <location>
        <begin position="1"/>
        <end position="135"/>
    </location>
</feature>
<organism evidence="8 9">
    <name type="scientific">Glonium stellatum</name>
    <dbReference type="NCBI Taxonomy" id="574774"/>
    <lineage>
        <taxon>Eukaryota</taxon>
        <taxon>Fungi</taxon>
        <taxon>Dikarya</taxon>
        <taxon>Ascomycota</taxon>
        <taxon>Pezizomycotina</taxon>
        <taxon>Dothideomycetes</taxon>
        <taxon>Pleosporomycetidae</taxon>
        <taxon>Gloniales</taxon>
        <taxon>Gloniaceae</taxon>
        <taxon>Glonium</taxon>
    </lineage>
</organism>
<dbReference type="EMBL" id="KV749061">
    <property type="protein sequence ID" value="OCL11333.1"/>
    <property type="molecule type" value="Genomic_DNA"/>
</dbReference>
<dbReference type="GO" id="GO:0006384">
    <property type="term" value="P:transcription initiation at RNA polymerase III promoter"/>
    <property type="evidence" value="ECO:0007669"/>
    <property type="project" value="InterPro"/>
</dbReference>
<dbReference type="Pfam" id="PF03874">
    <property type="entry name" value="RNA_pol_Rpb4"/>
    <property type="match status" value="1"/>
</dbReference>
<keyword evidence="6" id="KW-0539">Nucleus</keyword>
<proteinExistence type="inferred from homology"/>
<evidence type="ECO:0000313" key="8">
    <source>
        <dbReference type="EMBL" id="OCL11333.1"/>
    </source>
</evidence>
<evidence type="ECO:0000256" key="1">
    <source>
        <dbReference type="ARBA" id="ARBA00004123"/>
    </source>
</evidence>
<gene>
    <name evidence="8" type="ORF">AOQ84DRAFT_287460</name>
</gene>
<feature type="non-terminal residue" evidence="8">
    <location>
        <position position="1"/>
    </location>
</feature>
<comment type="similarity">
    <text evidence="2">Belongs to the eukaryotic RPC9 RNA polymerase subunit family.</text>
</comment>
<dbReference type="Gene3D" id="1.20.1250.40">
    <property type="match status" value="1"/>
</dbReference>
<dbReference type="GO" id="GO:0000166">
    <property type="term" value="F:nucleotide binding"/>
    <property type="evidence" value="ECO:0007669"/>
    <property type="project" value="InterPro"/>
</dbReference>
<keyword evidence="4" id="KW-0240">DNA-directed RNA polymerase</keyword>
<evidence type="ECO:0000256" key="4">
    <source>
        <dbReference type="ARBA" id="ARBA00022478"/>
    </source>
</evidence>
<evidence type="ECO:0000256" key="3">
    <source>
        <dbReference type="ARBA" id="ARBA00016672"/>
    </source>
</evidence>
<dbReference type="PANTHER" id="PTHR15561">
    <property type="entry name" value="CALCITONIN GENE-RELATED PEPTIDE-RECEPTOR COMPONENT PROTEIN"/>
    <property type="match status" value="1"/>
</dbReference>